<dbReference type="Proteomes" id="UP001589718">
    <property type="component" value="Unassembled WGS sequence"/>
</dbReference>
<evidence type="ECO:0000313" key="3">
    <source>
        <dbReference type="EMBL" id="MFB9518961.1"/>
    </source>
</evidence>
<feature type="transmembrane region" description="Helical" evidence="1">
    <location>
        <begin position="150"/>
        <end position="169"/>
    </location>
</feature>
<organism evidence="3 4">
    <name type="scientific">Streptomyces cremeus</name>
    <dbReference type="NCBI Taxonomy" id="66881"/>
    <lineage>
        <taxon>Bacteria</taxon>
        <taxon>Bacillati</taxon>
        <taxon>Actinomycetota</taxon>
        <taxon>Actinomycetes</taxon>
        <taxon>Kitasatosporales</taxon>
        <taxon>Streptomycetaceae</taxon>
        <taxon>Streptomyces</taxon>
    </lineage>
</organism>
<comment type="caution">
    <text evidence="3">The sequence shown here is derived from an EMBL/GenBank/DDBJ whole genome shotgun (WGS) entry which is preliminary data.</text>
</comment>
<gene>
    <name evidence="3" type="ORF">ACFFTU_03210</name>
</gene>
<evidence type="ECO:0000256" key="1">
    <source>
        <dbReference type="SAM" id="Phobius"/>
    </source>
</evidence>
<feature type="signal peptide" evidence="2">
    <location>
        <begin position="1"/>
        <end position="29"/>
    </location>
</feature>
<keyword evidence="1" id="KW-0812">Transmembrane</keyword>
<protein>
    <submittedName>
        <fullName evidence="3">TIGR04222 domain-containing membrane protein</fullName>
    </submittedName>
</protein>
<dbReference type="EMBL" id="JBHMCR010000002">
    <property type="protein sequence ID" value="MFB9518961.1"/>
    <property type="molecule type" value="Genomic_DNA"/>
</dbReference>
<name>A0ABV5P6Z5_STRCM</name>
<keyword evidence="2" id="KW-0732">Signal</keyword>
<feature type="transmembrane region" description="Helical" evidence="1">
    <location>
        <begin position="181"/>
        <end position="199"/>
    </location>
</feature>
<keyword evidence="1" id="KW-0472">Membrane</keyword>
<sequence length="255" mass="26411">MFWLPLLALAWAAAIGSCTRLLRAATAVAAVGDHAPDVPPHDGPLTLHETAFLCGGPDRVADLTLLTMHADRRLLLAHTGWATVVTPHGHNALERAVIAAAGPEGRSRTSAVRAAVAAADAVRALADRLTASGLAVPAPLRQAERHGVRAVRAASALILALGAAAAFALPQEPGGSTPVALWFSLPLLLTLGCLAVARFEVRPYTQWASTAGRIRLRALRGDAPGDDRRALLTAVAVSGARAIPDPRLRTALTGP</sequence>
<dbReference type="RefSeq" id="WP_345217678.1">
    <property type="nucleotide sequence ID" value="NZ_BAAAXE010000001.1"/>
</dbReference>
<dbReference type="NCBIfam" id="TIGR04222">
    <property type="entry name" value="near_uncomplex"/>
    <property type="match status" value="1"/>
</dbReference>
<keyword evidence="1" id="KW-1133">Transmembrane helix</keyword>
<reference evidence="3 4" key="1">
    <citation type="submission" date="2024-09" db="EMBL/GenBank/DDBJ databases">
        <authorList>
            <person name="Sun Q."/>
            <person name="Mori K."/>
        </authorList>
    </citation>
    <scope>NUCLEOTIDE SEQUENCE [LARGE SCALE GENOMIC DNA]</scope>
    <source>
        <strain evidence="3 4">JCM 4362</strain>
    </source>
</reference>
<evidence type="ECO:0000256" key="2">
    <source>
        <dbReference type="SAM" id="SignalP"/>
    </source>
</evidence>
<accession>A0ABV5P6Z5</accession>
<feature type="chain" id="PRO_5046948369" evidence="2">
    <location>
        <begin position="30"/>
        <end position="255"/>
    </location>
</feature>
<keyword evidence="4" id="KW-1185">Reference proteome</keyword>
<dbReference type="InterPro" id="IPR026467">
    <property type="entry name" value="Ser/Gly_Cys_C_dom"/>
</dbReference>
<evidence type="ECO:0000313" key="4">
    <source>
        <dbReference type="Proteomes" id="UP001589718"/>
    </source>
</evidence>
<proteinExistence type="predicted"/>